<feature type="non-terminal residue" evidence="1">
    <location>
        <position position="1"/>
    </location>
</feature>
<name>A0A4Y7L6B4_PAPSO</name>
<gene>
    <name evidence="1" type="ORF">C5167_042715</name>
</gene>
<organism evidence="1 2">
    <name type="scientific">Papaver somniferum</name>
    <name type="common">Opium poppy</name>
    <dbReference type="NCBI Taxonomy" id="3469"/>
    <lineage>
        <taxon>Eukaryota</taxon>
        <taxon>Viridiplantae</taxon>
        <taxon>Streptophyta</taxon>
        <taxon>Embryophyta</taxon>
        <taxon>Tracheophyta</taxon>
        <taxon>Spermatophyta</taxon>
        <taxon>Magnoliopsida</taxon>
        <taxon>Ranunculales</taxon>
        <taxon>Papaveraceae</taxon>
        <taxon>Papaveroideae</taxon>
        <taxon>Papaver</taxon>
    </lineage>
</organism>
<evidence type="ECO:0000313" key="2">
    <source>
        <dbReference type="Proteomes" id="UP000316621"/>
    </source>
</evidence>
<proteinExistence type="predicted"/>
<dbReference type="Gramene" id="RZC80140">
    <property type="protein sequence ID" value="RZC80140"/>
    <property type="gene ID" value="C5167_042715"/>
</dbReference>
<sequence length="139" mass="15906">SLSDDATFKKLLDDTNKERENKWWSSNFSDLSGVIVILAPESITFGNTIQGPLCARVPEGDCEMELQSKCDHLCQEEDMQLIIVFVSPQCFHESLPELWYMELCVDDVPPIQRKSTSSKHFKWRCYTPRNFRVSAIGSA</sequence>
<dbReference type="EMBL" id="CM010724">
    <property type="protein sequence ID" value="RZC80140.1"/>
    <property type="molecule type" value="Genomic_DNA"/>
</dbReference>
<accession>A0A4Y7L6B4</accession>
<reference evidence="1 2" key="1">
    <citation type="journal article" date="2018" name="Science">
        <title>The opium poppy genome and morphinan production.</title>
        <authorList>
            <person name="Guo L."/>
            <person name="Winzer T."/>
            <person name="Yang X."/>
            <person name="Li Y."/>
            <person name="Ning Z."/>
            <person name="He Z."/>
            <person name="Teodor R."/>
            <person name="Lu Y."/>
            <person name="Bowser T.A."/>
            <person name="Graham I.A."/>
            <person name="Ye K."/>
        </authorList>
    </citation>
    <scope>NUCLEOTIDE SEQUENCE [LARGE SCALE GENOMIC DNA]</scope>
    <source>
        <strain evidence="2">cv. HN1</strain>
        <tissue evidence="1">Leaves</tissue>
    </source>
</reference>
<dbReference type="Proteomes" id="UP000316621">
    <property type="component" value="Chromosome 10"/>
</dbReference>
<dbReference type="AlphaFoldDB" id="A0A4Y7L6B4"/>
<keyword evidence="2" id="KW-1185">Reference proteome</keyword>
<evidence type="ECO:0000313" key="1">
    <source>
        <dbReference type="EMBL" id="RZC80140.1"/>
    </source>
</evidence>
<protein>
    <submittedName>
        <fullName evidence="1">Uncharacterized protein</fullName>
    </submittedName>
</protein>